<dbReference type="GO" id="GO:0016020">
    <property type="term" value="C:membrane"/>
    <property type="evidence" value="ECO:0007669"/>
    <property type="project" value="TreeGrafter"/>
</dbReference>
<dbReference type="PROSITE" id="PS00455">
    <property type="entry name" value="AMP_BINDING"/>
    <property type="match status" value="1"/>
</dbReference>
<dbReference type="GO" id="GO:0004467">
    <property type="term" value="F:long-chain fatty acid-CoA ligase activity"/>
    <property type="evidence" value="ECO:0007669"/>
    <property type="project" value="UniProtKB-EC"/>
</dbReference>
<evidence type="ECO:0000313" key="10">
    <source>
        <dbReference type="EMBL" id="EPS70446.1"/>
    </source>
</evidence>
<dbReference type="Proteomes" id="UP000015453">
    <property type="component" value="Unassembled WGS sequence"/>
</dbReference>
<gene>
    <name evidence="10" type="ORF">M569_04312</name>
</gene>
<evidence type="ECO:0000256" key="6">
    <source>
        <dbReference type="ARBA" id="ARBA00023051"/>
    </source>
</evidence>
<dbReference type="InterPro" id="IPR042099">
    <property type="entry name" value="ANL_N_sf"/>
</dbReference>
<dbReference type="SUPFAM" id="SSF56801">
    <property type="entry name" value="Acetyl-CoA synthetase-like"/>
    <property type="match status" value="1"/>
</dbReference>
<protein>
    <recommendedName>
        <fullName evidence="9">AMP-dependent synthetase/ligase domain-containing protein</fullName>
    </recommendedName>
</protein>
<dbReference type="GO" id="GO:0005524">
    <property type="term" value="F:ATP binding"/>
    <property type="evidence" value="ECO:0007669"/>
    <property type="project" value="UniProtKB-KW"/>
</dbReference>
<dbReference type="UniPathway" id="UPA00372">
    <property type="reaction ID" value="UER00547"/>
</dbReference>
<evidence type="ECO:0000259" key="9">
    <source>
        <dbReference type="Pfam" id="PF00501"/>
    </source>
</evidence>
<reference evidence="10 11" key="1">
    <citation type="journal article" date="2013" name="BMC Genomics">
        <title>The miniature genome of a carnivorous plant Genlisea aurea contains a low number of genes and short non-coding sequences.</title>
        <authorList>
            <person name="Leushkin E.V."/>
            <person name="Sutormin R.A."/>
            <person name="Nabieva E.R."/>
            <person name="Penin A.A."/>
            <person name="Kondrashov A.S."/>
            <person name="Logacheva M.D."/>
        </authorList>
    </citation>
    <scope>NUCLEOTIDE SEQUENCE [LARGE SCALE GENOMIC DNA]</scope>
</reference>
<dbReference type="GO" id="GO:0005783">
    <property type="term" value="C:endoplasmic reticulum"/>
    <property type="evidence" value="ECO:0007669"/>
    <property type="project" value="TreeGrafter"/>
</dbReference>
<dbReference type="PANTHER" id="PTHR43272:SF83">
    <property type="entry name" value="ACYL-COA SYNTHETASE LONG-CHAIN, ISOFORM J"/>
    <property type="match status" value="1"/>
</dbReference>
<keyword evidence="5" id="KW-0067">ATP-binding</keyword>
<keyword evidence="4" id="KW-0547">Nucleotide-binding</keyword>
<sequence length="696" mass="75955">RMGPYLAGLITVVLAFILRNKKENKKRGLPVDVGGESAYAIRNYRFSEPVESVWEGVTTLAELFEQSCRKYSSFRLLGTRNVIAREVEVSDGRSFEKLHLGDYQWLTYGQVFESVCNFASGLVQIGHQRGERVAIFADTREEWFIALQGCFRRNVTVVTIYASLGEEALCHSFKETEVSTVICGYKELKKLANISGELDTVRNVICLDEEFLSDSSLLSGLSKWNLNSFTDLKKMGSEKPVDPELPLSGDVAVIMYTSGSTGMPKGVMMTHGNVLSTGSGVITLVPGLGTNDVYLAYLPLAHILELAAENTLVGVGCSIGYGSPLTLTDTSNKIKKGTKGDATVLRPTLMAAVPAILDRIRDGVTKKVDGAGGLSKKLFDLAFSRRLSAINGSWCGAWGLERLFWNFLVFKKVKAAVGGRIRFILSGGAPLSGDTQRFINICLGAPIGQGYGLTETCAGGTFSEYDDTSVGRVGPPLPCSIVKLVDWPEGGYLIIDSPKPRGEIVIGGPNVTVGYFKNDEKTNEVYKVDERGMRWFYTGDIGQFHADGCLEIIDRKKDIVKLQHGEYVSLGKVEAALSVSPYVETIMVHADSFHSYCVALVVASRAALESWASEQGITYSDFSELCDKGEALKEVSASLLKAGKAARLEKFEFPGKIKLLSEPWTPESGLVTAALKLKREVIRKTFSSELAKLYPS</sequence>
<keyword evidence="3" id="KW-0436">Ligase</keyword>
<evidence type="ECO:0000313" key="11">
    <source>
        <dbReference type="Proteomes" id="UP000015453"/>
    </source>
</evidence>
<keyword evidence="6" id="KW-0587">Phenylpropanoid metabolism</keyword>
<organism evidence="10 11">
    <name type="scientific">Genlisea aurea</name>
    <dbReference type="NCBI Taxonomy" id="192259"/>
    <lineage>
        <taxon>Eukaryota</taxon>
        <taxon>Viridiplantae</taxon>
        <taxon>Streptophyta</taxon>
        <taxon>Embryophyta</taxon>
        <taxon>Tracheophyta</taxon>
        <taxon>Spermatophyta</taxon>
        <taxon>Magnoliopsida</taxon>
        <taxon>eudicotyledons</taxon>
        <taxon>Gunneridae</taxon>
        <taxon>Pentapetalae</taxon>
        <taxon>asterids</taxon>
        <taxon>lamiids</taxon>
        <taxon>Lamiales</taxon>
        <taxon>Lentibulariaceae</taxon>
        <taxon>Genlisea</taxon>
    </lineage>
</organism>
<keyword evidence="11" id="KW-1185">Reference proteome</keyword>
<accession>S8CZD8</accession>
<proteinExistence type="inferred from homology"/>
<evidence type="ECO:0000256" key="1">
    <source>
        <dbReference type="ARBA" id="ARBA00004930"/>
    </source>
</evidence>
<feature type="domain" description="AMP-dependent synthetase/ligase" evidence="9">
    <location>
        <begin position="99"/>
        <end position="516"/>
    </location>
</feature>
<dbReference type="Pfam" id="PF00501">
    <property type="entry name" value="AMP-binding"/>
    <property type="match status" value="1"/>
</dbReference>
<dbReference type="PANTHER" id="PTHR43272">
    <property type="entry name" value="LONG-CHAIN-FATTY-ACID--COA LIGASE"/>
    <property type="match status" value="1"/>
</dbReference>
<dbReference type="InterPro" id="IPR000873">
    <property type="entry name" value="AMP-dep_synth/lig_dom"/>
</dbReference>
<dbReference type="Gene3D" id="3.40.50.12780">
    <property type="entry name" value="N-terminal domain of ligase-like"/>
    <property type="match status" value="1"/>
</dbReference>
<evidence type="ECO:0000256" key="3">
    <source>
        <dbReference type="ARBA" id="ARBA00022598"/>
    </source>
</evidence>
<dbReference type="AlphaFoldDB" id="S8CZD8"/>
<dbReference type="GO" id="GO:0009698">
    <property type="term" value="P:phenylpropanoid metabolic process"/>
    <property type="evidence" value="ECO:0007669"/>
    <property type="project" value="UniProtKB-KW"/>
</dbReference>
<keyword evidence="8" id="KW-0732">Signal</keyword>
<comment type="similarity">
    <text evidence="2">Belongs to the ATP-dependent AMP-binding enzyme family.</text>
</comment>
<dbReference type="InterPro" id="IPR020845">
    <property type="entry name" value="AMP-binding_CS"/>
</dbReference>
<evidence type="ECO:0000256" key="5">
    <source>
        <dbReference type="ARBA" id="ARBA00022840"/>
    </source>
</evidence>
<feature type="chain" id="PRO_5013402395" description="AMP-dependent synthetase/ligase domain-containing protein" evidence="8">
    <location>
        <begin position="16"/>
        <end position="696"/>
    </location>
</feature>
<evidence type="ECO:0000256" key="8">
    <source>
        <dbReference type="SAM" id="SignalP"/>
    </source>
</evidence>
<name>S8CZD8_9LAMI</name>
<dbReference type="OrthoDB" id="1700726at2759"/>
<comment type="catalytic activity">
    <reaction evidence="7">
        <text>a long-chain fatty acid + ATP + CoA = a long-chain fatty acyl-CoA + AMP + diphosphate</text>
        <dbReference type="Rhea" id="RHEA:15421"/>
        <dbReference type="ChEBI" id="CHEBI:30616"/>
        <dbReference type="ChEBI" id="CHEBI:33019"/>
        <dbReference type="ChEBI" id="CHEBI:57287"/>
        <dbReference type="ChEBI" id="CHEBI:57560"/>
        <dbReference type="ChEBI" id="CHEBI:83139"/>
        <dbReference type="ChEBI" id="CHEBI:456215"/>
        <dbReference type="EC" id="6.2.1.3"/>
    </reaction>
</comment>
<dbReference type="EMBL" id="AUSU01001673">
    <property type="protein sequence ID" value="EPS70446.1"/>
    <property type="molecule type" value="Genomic_DNA"/>
</dbReference>
<evidence type="ECO:0000256" key="2">
    <source>
        <dbReference type="ARBA" id="ARBA00006432"/>
    </source>
</evidence>
<comment type="pathway">
    <text evidence="1">Phytoalexin biosynthesis; 3,4',5-trihydroxystilbene biosynthesis; 3,4',5-trihydroxystilbene from trans-4-coumarate: step 1/2.</text>
</comment>
<feature type="non-terminal residue" evidence="10">
    <location>
        <position position="1"/>
    </location>
</feature>
<comment type="caution">
    <text evidence="10">The sequence shown here is derived from an EMBL/GenBank/DDBJ whole genome shotgun (WGS) entry which is preliminary data.</text>
</comment>
<feature type="signal peptide" evidence="8">
    <location>
        <begin position="1"/>
        <end position="15"/>
    </location>
</feature>
<evidence type="ECO:0000256" key="7">
    <source>
        <dbReference type="ARBA" id="ARBA00036813"/>
    </source>
</evidence>
<evidence type="ECO:0000256" key="4">
    <source>
        <dbReference type="ARBA" id="ARBA00022741"/>
    </source>
</evidence>